<evidence type="ECO:0000256" key="6">
    <source>
        <dbReference type="ARBA" id="ARBA00023136"/>
    </source>
</evidence>
<keyword evidence="6 10" id="KW-0472">Membrane</keyword>
<evidence type="ECO:0000313" key="12">
    <source>
        <dbReference type="EMBL" id="CEJ58722.1"/>
    </source>
</evidence>
<comment type="subcellular location">
    <subcellularLocation>
        <location evidence="1">Membrane</location>
        <topology evidence="1">Multi-pass membrane protein</topology>
    </subcellularLocation>
</comment>
<keyword evidence="4 10" id="KW-1133">Transmembrane helix</keyword>
<comment type="similarity">
    <text evidence="8">Belongs to the two pore domain potassium channel (TC 1.A.1.8) family.</text>
</comment>
<feature type="transmembrane region" description="Helical" evidence="10">
    <location>
        <begin position="451"/>
        <end position="470"/>
    </location>
</feature>
<dbReference type="EMBL" id="CDHK01000006">
    <property type="protein sequence ID" value="CEJ58722.1"/>
    <property type="molecule type" value="Genomic_DNA"/>
</dbReference>
<dbReference type="GO" id="GO:0005886">
    <property type="term" value="C:plasma membrane"/>
    <property type="evidence" value="ECO:0007669"/>
    <property type="project" value="TreeGrafter"/>
</dbReference>
<evidence type="ECO:0000256" key="9">
    <source>
        <dbReference type="SAM" id="MobiDB-lite"/>
    </source>
</evidence>
<evidence type="ECO:0000256" key="8">
    <source>
        <dbReference type="RuleBase" id="RU003857"/>
    </source>
</evidence>
<keyword evidence="7 8" id="KW-0407">Ion channel</keyword>
<dbReference type="GO" id="GO:0015271">
    <property type="term" value="F:outward rectifier potassium channel activity"/>
    <property type="evidence" value="ECO:0007669"/>
    <property type="project" value="TreeGrafter"/>
</dbReference>
<organism evidence="12 13">
    <name type="scientific">Penicillium brasilianum</name>
    <dbReference type="NCBI Taxonomy" id="104259"/>
    <lineage>
        <taxon>Eukaryota</taxon>
        <taxon>Fungi</taxon>
        <taxon>Dikarya</taxon>
        <taxon>Ascomycota</taxon>
        <taxon>Pezizomycotina</taxon>
        <taxon>Eurotiomycetes</taxon>
        <taxon>Eurotiomycetidae</taxon>
        <taxon>Eurotiales</taxon>
        <taxon>Aspergillaceae</taxon>
        <taxon>Penicillium</taxon>
    </lineage>
</organism>
<protein>
    <recommendedName>
        <fullName evidence="11">Potassium channel domain-containing protein</fullName>
    </recommendedName>
</protein>
<feature type="compositionally biased region" description="Polar residues" evidence="9">
    <location>
        <begin position="535"/>
        <end position="547"/>
    </location>
</feature>
<feature type="transmembrane region" description="Helical" evidence="10">
    <location>
        <begin position="210"/>
        <end position="228"/>
    </location>
</feature>
<dbReference type="FunFam" id="1.10.287.70:FF:000182">
    <property type="entry name" value="Outward-rectifier potassium channel TOK1"/>
    <property type="match status" value="1"/>
</dbReference>
<feature type="transmembrane region" description="Helical" evidence="10">
    <location>
        <begin position="97"/>
        <end position="120"/>
    </location>
</feature>
<evidence type="ECO:0000256" key="1">
    <source>
        <dbReference type="ARBA" id="ARBA00004141"/>
    </source>
</evidence>
<gene>
    <name evidence="12" type="ORF">PMG11_07370</name>
</gene>
<keyword evidence="5 8" id="KW-0406">Ion transport</keyword>
<feature type="transmembrane region" description="Helical" evidence="10">
    <location>
        <begin position="265"/>
        <end position="284"/>
    </location>
</feature>
<dbReference type="STRING" id="104259.A0A0F7TUD6"/>
<evidence type="ECO:0000313" key="13">
    <source>
        <dbReference type="Proteomes" id="UP000042958"/>
    </source>
</evidence>
<feature type="transmembrane region" description="Helical" evidence="10">
    <location>
        <begin position="126"/>
        <end position="155"/>
    </location>
</feature>
<proteinExistence type="inferred from homology"/>
<feature type="region of interest" description="Disordered" evidence="9">
    <location>
        <begin position="689"/>
        <end position="717"/>
    </location>
</feature>
<feature type="transmembrane region" description="Helical" evidence="10">
    <location>
        <begin position="235"/>
        <end position="253"/>
    </location>
</feature>
<evidence type="ECO:0000256" key="3">
    <source>
        <dbReference type="ARBA" id="ARBA00022692"/>
    </source>
</evidence>
<feature type="transmembrane region" description="Helical" evidence="10">
    <location>
        <begin position="396"/>
        <end position="415"/>
    </location>
</feature>
<evidence type="ECO:0000256" key="10">
    <source>
        <dbReference type="SAM" id="Phobius"/>
    </source>
</evidence>
<name>A0A0F7TUD6_PENBI</name>
<feature type="compositionally biased region" description="Basic and acidic residues" evidence="9">
    <location>
        <begin position="705"/>
        <end position="717"/>
    </location>
</feature>
<evidence type="ECO:0000256" key="5">
    <source>
        <dbReference type="ARBA" id="ARBA00023065"/>
    </source>
</evidence>
<feature type="domain" description="Potassium channel" evidence="11">
    <location>
        <begin position="405"/>
        <end position="474"/>
    </location>
</feature>
<evidence type="ECO:0000259" key="11">
    <source>
        <dbReference type="Pfam" id="PF07885"/>
    </source>
</evidence>
<feature type="transmembrane region" description="Helical" evidence="10">
    <location>
        <begin position="421"/>
        <end position="439"/>
    </location>
</feature>
<dbReference type="OrthoDB" id="297496at2759"/>
<dbReference type="SUPFAM" id="SSF81324">
    <property type="entry name" value="Voltage-gated potassium channels"/>
    <property type="match status" value="2"/>
</dbReference>
<feature type="domain" description="Potassium channel" evidence="11">
    <location>
        <begin position="217"/>
        <end position="288"/>
    </location>
</feature>
<dbReference type="GO" id="GO:0030322">
    <property type="term" value="P:stabilization of membrane potential"/>
    <property type="evidence" value="ECO:0007669"/>
    <property type="project" value="TreeGrafter"/>
</dbReference>
<dbReference type="InterPro" id="IPR013099">
    <property type="entry name" value="K_chnl_dom"/>
</dbReference>
<keyword evidence="2 8" id="KW-0813">Transport</keyword>
<dbReference type="PANTHER" id="PTHR11003">
    <property type="entry name" value="POTASSIUM CHANNEL, SUBFAMILY K"/>
    <property type="match status" value="1"/>
</dbReference>
<evidence type="ECO:0000256" key="2">
    <source>
        <dbReference type="ARBA" id="ARBA00022448"/>
    </source>
</evidence>
<keyword evidence="13" id="KW-1185">Reference proteome</keyword>
<dbReference type="InterPro" id="IPR003280">
    <property type="entry name" value="2pore_dom_K_chnl"/>
</dbReference>
<accession>A0A0F7TUD6</accession>
<reference evidence="13" key="1">
    <citation type="journal article" date="2015" name="Genome Announc.">
        <title>Draft genome sequence of the fungus Penicillium brasilianum MG11.</title>
        <authorList>
            <person name="Horn F."/>
            <person name="Linde J."/>
            <person name="Mattern D.J."/>
            <person name="Walther G."/>
            <person name="Guthke R."/>
            <person name="Brakhage A.A."/>
            <person name="Valiante V."/>
        </authorList>
    </citation>
    <scope>NUCLEOTIDE SEQUENCE [LARGE SCALE GENOMIC DNA]</scope>
    <source>
        <strain evidence="13">MG11</strain>
    </source>
</reference>
<feature type="transmembrane region" description="Helical" evidence="10">
    <location>
        <begin position="42"/>
        <end position="69"/>
    </location>
</feature>
<evidence type="ECO:0000256" key="7">
    <source>
        <dbReference type="ARBA" id="ARBA00023303"/>
    </source>
</evidence>
<feature type="region of interest" description="Disordered" evidence="9">
    <location>
        <begin position="532"/>
        <end position="565"/>
    </location>
</feature>
<dbReference type="PRINTS" id="PR01333">
    <property type="entry name" value="2POREKCHANEL"/>
</dbReference>
<keyword evidence="3 8" id="KW-0812">Transmembrane</keyword>
<dbReference type="GO" id="GO:0022841">
    <property type="term" value="F:potassium ion leak channel activity"/>
    <property type="evidence" value="ECO:0007669"/>
    <property type="project" value="TreeGrafter"/>
</dbReference>
<evidence type="ECO:0000256" key="4">
    <source>
        <dbReference type="ARBA" id="ARBA00022989"/>
    </source>
</evidence>
<sequence>MQNEFPPLAAAANATTQKLSRWERFSNRFHMRPPEDDEPQSWWIASTAIPLVAAAAGPLANVMSIVALVQPWRNTIISRETGPGGIWIEEGYNDPKWVTAMNAISLFCGVVGNMFLLLNFTQTVRYIIALPVTIVSWFLATGILCGLTVSLFIYNPPIPPNEVYSQAYWSAVIAASLYFILAFFLMINMLGYFLGKYPQHFALTDDQRTLILQMTGFVVWLLIGAAIFQRVLGISFADALYFCDVTVLTLGFGDVTPQTAVGKGLIWPYAVVGIIMLGLVVGSIHQFAREVHYDNVVRKHIEHKRRATFNRSVTFEQLRDAGEPLEKEIVIPKQASHRSKAHHNRQHRHHRHRPIHDALVAGRRPRLLVMREEKDRFDAMRAIQYETMRFRRWNDLIISIIVYNIVWTGGAVVFWRLEDISYFDGLYFCFCSLITIGYGDITPQSNAGRPFFVMWSLIAIPTMTMLISQMSDTIVAGYKHSTERFSDYFVMPRQGAYKGIFARIPLLRRWIQIRQEKQRLRRGFEVGAEADEAAETNNRASPASNPQGMPPVVLPHHRSGDGHPQRTLEELARDANPSPFELAQQLSFAIRRTTHDAREGKRKRYTYEEWVEFTRLIQFTDPNSRPSLHADRNHPFQTSTGVDEDEYGVLNWDWIGENSPMLAHQSEPEWILDRLCESLCRYVSTQEHARAASQGHNDDAAEAPTLKKERDLGIEEA</sequence>
<dbReference type="Pfam" id="PF07885">
    <property type="entry name" value="Ion_trans_2"/>
    <property type="match status" value="2"/>
</dbReference>
<dbReference type="PANTHER" id="PTHR11003:SF342">
    <property type="entry name" value="OUTWARD-RECTIFIER POTASSIUM CHANNEL TOK1"/>
    <property type="match status" value="1"/>
</dbReference>
<dbReference type="Gene3D" id="1.10.287.70">
    <property type="match status" value="2"/>
</dbReference>
<dbReference type="Proteomes" id="UP000042958">
    <property type="component" value="Unassembled WGS sequence"/>
</dbReference>
<feature type="transmembrane region" description="Helical" evidence="10">
    <location>
        <begin position="167"/>
        <end position="190"/>
    </location>
</feature>
<dbReference type="AlphaFoldDB" id="A0A0F7TUD6"/>